<evidence type="ECO:0000256" key="3">
    <source>
        <dbReference type="ARBA" id="ARBA00022527"/>
    </source>
</evidence>
<dbReference type="InterPro" id="IPR000719">
    <property type="entry name" value="Prot_kinase_dom"/>
</dbReference>
<dbReference type="PROSITE" id="PS00107">
    <property type="entry name" value="PROTEIN_KINASE_ATP"/>
    <property type="match status" value="1"/>
</dbReference>
<evidence type="ECO:0000256" key="4">
    <source>
        <dbReference type="ARBA" id="ARBA00022679"/>
    </source>
</evidence>
<dbReference type="PANTHER" id="PTHR45621">
    <property type="entry name" value="OS01G0588500 PROTEIN-RELATED"/>
    <property type="match status" value="1"/>
</dbReference>
<sequence length="550" mass="61293">MKCFFPFKDKSKSRQGRSAPELKNETSTSGNTAAANRGTKSAGSVSSPRSIPEMYREKQHNLRVFSLSELRTATNDFNRLLKIGEGGFGSVYKGTIRPPDGNGDPIVVAIKKLNQHGLQGHKQWLAEVQFLGVVDHPNLVKLLGYCSVDGERGIQRLLVYEYMPNKSLEDHLFARAPTPMPFKTRLEIMLGAAQGLTYLHEGLEIQVIYRDFKSSNVLLDEDFKPKLSDFGLAREGPVGDRTHVSTAVVGTYGYAAPEYVDTGHLTIKSDIYSFGVVLYEILTGRRTLERNRPTVEQKLLEWVKQYPVDGKRFSMIMDPRLRNQYSLPAARKIAKLADSCLIKNAKDRPTMSQVVECLRQAIQDSEEASSSQSRSFESSTSKPVASNKRSSQPVGVTDTSEERLPTYRCPYLGQKILQLGAMEDEDNNSSETGVPLISLSSSDGDSDDDSVFPHLANGYANPVEIGVSSIDLSDDEDTKSNEEDDDERMREVTDSVIRRAFREDESCRNVSLTAETATRVMEGWGPRILYWTKPPNSEDCVSQGMRGMKN</sequence>
<keyword evidence="4" id="KW-0808">Transferase</keyword>
<evidence type="ECO:0000313" key="11">
    <source>
        <dbReference type="EMBL" id="THG10487.1"/>
    </source>
</evidence>
<dbReference type="SUPFAM" id="SSF56112">
    <property type="entry name" value="Protein kinase-like (PK-like)"/>
    <property type="match status" value="1"/>
</dbReference>
<evidence type="ECO:0000256" key="8">
    <source>
        <dbReference type="PROSITE-ProRule" id="PRU10141"/>
    </source>
</evidence>
<organism evidence="11 12">
    <name type="scientific">Camellia sinensis var. sinensis</name>
    <name type="common">China tea</name>
    <dbReference type="NCBI Taxonomy" id="542762"/>
    <lineage>
        <taxon>Eukaryota</taxon>
        <taxon>Viridiplantae</taxon>
        <taxon>Streptophyta</taxon>
        <taxon>Embryophyta</taxon>
        <taxon>Tracheophyta</taxon>
        <taxon>Spermatophyta</taxon>
        <taxon>Magnoliopsida</taxon>
        <taxon>eudicotyledons</taxon>
        <taxon>Gunneridae</taxon>
        <taxon>Pentapetalae</taxon>
        <taxon>asterids</taxon>
        <taxon>Ericales</taxon>
        <taxon>Theaceae</taxon>
        <taxon>Camellia</taxon>
    </lineage>
</organism>
<evidence type="ECO:0000256" key="6">
    <source>
        <dbReference type="ARBA" id="ARBA00022777"/>
    </source>
</evidence>
<dbReference type="InterPro" id="IPR017441">
    <property type="entry name" value="Protein_kinase_ATP_BS"/>
</dbReference>
<dbReference type="GO" id="GO:0004674">
    <property type="term" value="F:protein serine/threonine kinase activity"/>
    <property type="evidence" value="ECO:0007669"/>
    <property type="project" value="UniProtKB-KW"/>
</dbReference>
<dbReference type="STRING" id="542762.A0A4V3WMZ1"/>
<evidence type="ECO:0000256" key="7">
    <source>
        <dbReference type="ARBA" id="ARBA00022840"/>
    </source>
</evidence>
<evidence type="ECO:0000313" key="12">
    <source>
        <dbReference type="Proteomes" id="UP000306102"/>
    </source>
</evidence>
<comment type="caution">
    <text evidence="11">The sequence shown here is derived from an EMBL/GenBank/DDBJ whole genome shotgun (WGS) entry which is preliminary data.</text>
</comment>
<evidence type="ECO:0000256" key="2">
    <source>
        <dbReference type="ARBA" id="ARBA00022475"/>
    </source>
</evidence>
<evidence type="ECO:0000256" key="1">
    <source>
        <dbReference type="ARBA" id="ARBA00004236"/>
    </source>
</evidence>
<feature type="region of interest" description="Disordered" evidence="9">
    <location>
        <begin position="1"/>
        <end position="51"/>
    </location>
</feature>
<dbReference type="Gene3D" id="1.10.510.10">
    <property type="entry name" value="Transferase(Phosphotransferase) domain 1"/>
    <property type="match status" value="1"/>
</dbReference>
<dbReference type="PROSITE" id="PS00108">
    <property type="entry name" value="PROTEIN_KINASE_ST"/>
    <property type="match status" value="1"/>
</dbReference>
<evidence type="ECO:0000256" key="9">
    <source>
        <dbReference type="SAM" id="MobiDB-lite"/>
    </source>
</evidence>
<dbReference type="CDD" id="cd14066">
    <property type="entry name" value="STKc_IRAK"/>
    <property type="match status" value="1"/>
</dbReference>
<dbReference type="GO" id="GO:0005524">
    <property type="term" value="F:ATP binding"/>
    <property type="evidence" value="ECO:0007669"/>
    <property type="project" value="UniProtKB-UniRule"/>
</dbReference>
<accession>A0A4V3WMZ1</accession>
<feature type="region of interest" description="Disordered" evidence="9">
    <location>
        <begin position="467"/>
        <end position="490"/>
    </location>
</feature>
<keyword evidence="7 8" id="KW-0067">ATP-binding</keyword>
<dbReference type="PROSITE" id="PS50011">
    <property type="entry name" value="PROTEIN_KINASE_DOM"/>
    <property type="match status" value="1"/>
</dbReference>
<dbReference type="GO" id="GO:0005886">
    <property type="term" value="C:plasma membrane"/>
    <property type="evidence" value="ECO:0007669"/>
    <property type="project" value="UniProtKB-SubCell"/>
</dbReference>
<feature type="compositionally biased region" description="Polar residues" evidence="9">
    <location>
        <begin position="25"/>
        <end position="49"/>
    </location>
</feature>
<dbReference type="InterPro" id="IPR050823">
    <property type="entry name" value="Plant_Ser_Thr_Prot_Kinase"/>
</dbReference>
<dbReference type="InterPro" id="IPR008271">
    <property type="entry name" value="Ser/Thr_kinase_AS"/>
</dbReference>
<evidence type="ECO:0000259" key="10">
    <source>
        <dbReference type="PROSITE" id="PS50011"/>
    </source>
</evidence>
<feature type="compositionally biased region" description="Acidic residues" evidence="9">
    <location>
        <begin position="472"/>
        <end position="486"/>
    </location>
</feature>
<proteinExistence type="predicted"/>
<feature type="domain" description="Protein kinase" evidence="10">
    <location>
        <begin position="77"/>
        <end position="362"/>
    </location>
</feature>
<dbReference type="InterPro" id="IPR001245">
    <property type="entry name" value="Ser-Thr/Tyr_kinase_cat_dom"/>
</dbReference>
<keyword evidence="5 8" id="KW-0547">Nucleotide-binding</keyword>
<protein>
    <recommendedName>
        <fullName evidence="10">Protein kinase domain-containing protein</fullName>
    </recommendedName>
</protein>
<name>A0A4V3WMZ1_CAMSN</name>
<keyword evidence="3" id="KW-0723">Serine/threonine-protein kinase</keyword>
<dbReference type="Gene3D" id="3.30.200.20">
    <property type="entry name" value="Phosphorylase Kinase, domain 1"/>
    <property type="match status" value="1"/>
</dbReference>
<reference evidence="11 12" key="1">
    <citation type="journal article" date="2018" name="Proc. Natl. Acad. Sci. U.S.A.">
        <title>Draft genome sequence of Camellia sinensis var. sinensis provides insights into the evolution of the tea genome and tea quality.</title>
        <authorList>
            <person name="Wei C."/>
            <person name="Yang H."/>
            <person name="Wang S."/>
            <person name="Zhao J."/>
            <person name="Liu C."/>
            <person name="Gao L."/>
            <person name="Xia E."/>
            <person name="Lu Y."/>
            <person name="Tai Y."/>
            <person name="She G."/>
            <person name="Sun J."/>
            <person name="Cao H."/>
            <person name="Tong W."/>
            <person name="Gao Q."/>
            <person name="Li Y."/>
            <person name="Deng W."/>
            <person name="Jiang X."/>
            <person name="Wang W."/>
            <person name="Chen Q."/>
            <person name="Zhang S."/>
            <person name="Li H."/>
            <person name="Wu J."/>
            <person name="Wang P."/>
            <person name="Li P."/>
            <person name="Shi C."/>
            <person name="Zheng F."/>
            <person name="Jian J."/>
            <person name="Huang B."/>
            <person name="Shan D."/>
            <person name="Shi M."/>
            <person name="Fang C."/>
            <person name="Yue Y."/>
            <person name="Li F."/>
            <person name="Li D."/>
            <person name="Wei S."/>
            <person name="Han B."/>
            <person name="Jiang C."/>
            <person name="Yin Y."/>
            <person name="Xia T."/>
            <person name="Zhang Z."/>
            <person name="Bennetzen J.L."/>
            <person name="Zhao S."/>
            <person name="Wan X."/>
        </authorList>
    </citation>
    <scope>NUCLEOTIDE SEQUENCE [LARGE SCALE GENOMIC DNA]</scope>
    <source>
        <strain evidence="12">cv. Shuchazao</strain>
        <tissue evidence="11">Leaf</tissue>
    </source>
</reference>
<keyword evidence="6" id="KW-0418">Kinase</keyword>
<gene>
    <name evidence="11" type="ORF">TEA_012515</name>
</gene>
<dbReference type="AlphaFoldDB" id="A0A4V3WMZ1"/>
<feature type="compositionally biased region" description="Polar residues" evidence="9">
    <location>
        <begin position="382"/>
        <end position="398"/>
    </location>
</feature>
<evidence type="ECO:0000256" key="5">
    <source>
        <dbReference type="ARBA" id="ARBA00022741"/>
    </source>
</evidence>
<feature type="binding site" evidence="8">
    <location>
        <position position="112"/>
    </location>
    <ligand>
        <name>ATP</name>
        <dbReference type="ChEBI" id="CHEBI:30616"/>
    </ligand>
</feature>
<keyword evidence="12" id="KW-1185">Reference proteome</keyword>
<dbReference type="InterPro" id="IPR011009">
    <property type="entry name" value="Kinase-like_dom_sf"/>
</dbReference>
<comment type="subcellular location">
    <subcellularLocation>
        <location evidence="1">Cell membrane</location>
    </subcellularLocation>
</comment>
<feature type="compositionally biased region" description="Low complexity" evidence="9">
    <location>
        <begin position="368"/>
        <end position="381"/>
    </location>
</feature>
<dbReference type="Proteomes" id="UP000306102">
    <property type="component" value="Unassembled WGS sequence"/>
</dbReference>
<keyword evidence="2" id="KW-0472">Membrane</keyword>
<feature type="region of interest" description="Disordered" evidence="9">
    <location>
        <begin position="425"/>
        <end position="449"/>
    </location>
</feature>
<dbReference type="EMBL" id="SDRB02007868">
    <property type="protein sequence ID" value="THG10487.1"/>
    <property type="molecule type" value="Genomic_DNA"/>
</dbReference>
<dbReference type="Pfam" id="PF07714">
    <property type="entry name" value="PK_Tyr_Ser-Thr"/>
    <property type="match status" value="1"/>
</dbReference>
<feature type="region of interest" description="Disordered" evidence="9">
    <location>
        <begin position="366"/>
        <end position="402"/>
    </location>
</feature>
<keyword evidence="2" id="KW-1003">Cell membrane</keyword>
<dbReference type="FunFam" id="1.10.510.10:FF:000095">
    <property type="entry name" value="protein STRUBBELIG-RECEPTOR FAMILY 8"/>
    <property type="match status" value="1"/>
</dbReference>